<organism evidence="2 3">
    <name type="scientific">Aspergillus cavernicola</name>
    <dbReference type="NCBI Taxonomy" id="176166"/>
    <lineage>
        <taxon>Eukaryota</taxon>
        <taxon>Fungi</taxon>
        <taxon>Dikarya</taxon>
        <taxon>Ascomycota</taxon>
        <taxon>Pezizomycotina</taxon>
        <taxon>Eurotiomycetes</taxon>
        <taxon>Eurotiomycetidae</taxon>
        <taxon>Eurotiales</taxon>
        <taxon>Aspergillaceae</taxon>
        <taxon>Aspergillus</taxon>
        <taxon>Aspergillus subgen. Nidulantes</taxon>
    </lineage>
</organism>
<dbReference type="EMBL" id="JBFXLS010000012">
    <property type="protein sequence ID" value="KAL2830594.1"/>
    <property type="molecule type" value="Genomic_DNA"/>
</dbReference>
<feature type="compositionally biased region" description="Basic residues" evidence="1">
    <location>
        <begin position="25"/>
        <end position="34"/>
    </location>
</feature>
<protein>
    <submittedName>
        <fullName evidence="2">Uncharacterized protein</fullName>
    </submittedName>
</protein>
<sequence>MDGRKGMVDDRGQGTGSASGFAQRGKGKRSMRGKGKFETKSDSGTAQMRSAKQPSFSSEDRVEDQLLQTPSHGVVSSEVLWRQEYVFMLCPYTGNSAVDWTSLRLALQAVDHWALNTGSGEDSGTFAAVTGWKGTERGVAVGTFGAVCAVSLQRGEPKK</sequence>
<gene>
    <name evidence="2" type="ORF">BDW59DRAFT_141156</name>
</gene>
<evidence type="ECO:0000256" key="1">
    <source>
        <dbReference type="SAM" id="MobiDB-lite"/>
    </source>
</evidence>
<dbReference type="Proteomes" id="UP001610335">
    <property type="component" value="Unassembled WGS sequence"/>
</dbReference>
<evidence type="ECO:0000313" key="3">
    <source>
        <dbReference type="Proteomes" id="UP001610335"/>
    </source>
</evidence>
<feature type="compositionally biased region" description="Polar residues" evidence="1">
    <location>
        <begin position="42"/>
        <end position="57"/>
    </location>
</feature>
<evidence type="ECO:0000313" key="2">
    <source>
        <dbReference type="EMBL" id="KAL2830594.1"/>
    </source>
</evidence>
<proteinExistence type="predicted"/>
<feature type="compositionally biased region" description="Basic and acidic residues" evidence="1">
    <location>
        <begin position="1"/>
        <end position="12"/>
    </location>
</feature>
<feature type="region of interest" description="Disordered" evidence="1">
    <location>
        <begin position="1"/>
        <end position="64"/>
    </location>
</feature>
<keyword evidence="3" id="KW-1185">Reference proteome</keyword>
<comment type="caution">
    <text evidence="2">The sequence shown here is derived from an EMBL/GenBank/DDBJ whole genome shotgun (WGS) entry which is preliminary data.</text>
</comment>
<reference evidence="2 3" key="1">
    <citation type="submission" date="2024-07" db="EMBL/GenBank/DDBJ databases">
        <title>Section-level genome sequencing and comparative genomics of Aspergillus sections Usti and Cavernicolus.</title>
        <authorList>
            <consortium name="Lawrence Berkeley National Laboratory"/>
            <person name="Nybo J.L."/>
            <person name="Vesth T.C."/>
            <person name="Theobald S."/>
            <person name="Frisvad J.C."/>
            <person name="Larsen T.O."/>
            <person name="Kjaerboelling I."/>
            <person name="Rothschild-Mancinelli K."/>
            <person name="Lyhne E.K."/>
            <person name="Kogle M.E."/>
            <person name="Barry K."/>
            <person name="Clum A."/>
            <person name="Na H."/>
            <person name="Ledsgaard L."/>
            <person name="Lin J."/>
            <person name="Lipzen A."/>
            <person name="Kuo A."/>
            <person name="Riley R."/>
            <person name="Mondo S."/>
            <person name="LaButti K."/>
            <person name="Haridas S."/>
            <person name="Pangalinan J."/>
            <person name="Salamov A.A."/>
            <person name="Simmons B.A."/>
            <person name="Magnuson J.K."/>
            <person name="Chen J."/>
            <person name="Drula E."/>
            <person name="Henrissat B."/>
            <person name="Wiebenga A."/>
            <person name="Lubbers R.J."/>
            <person name="Gomes A.C."/>
            <person name="Makela M.R."/>
            <person name="Stajich J."/>
            <person name="Grigoriev I.V."/>
            <person name="Mortensen U.H."/>
            <person name="De vries R.P."/>
            <person name="Baker S.E."/>
            <person name="Andersen M.R."/>
        </authorList>
    </citation>
    <scope>NUCLEOTIDE SEQUENCE [LARGE SCALE GENOMIC DNA]</scope>
    <source>
        <strain evidence="2 3">CBS 600.67</strain>
    </source>
</reference>
<accession>A0ABR4ITI0</accession>
<name>A0ABR4ITI0_9EURO</name>